<reference evidence="1" key="1">
    <citation type="journal article" date="2022" name="bioRxiv">
        <title>Unlocking the hidden genetic diversity of varicosaviruses, the neglected plant rhabdoviruses.</title>
        <authorList>
            <person name="Bejerman N."/>
            <person name="Dietzgen R.G."/>
            <person name="Debat H."/>
        </authorList>
    </citation>
    <scope>NUCLEOTIDE SEQUENCE</scope>
</reference>
<protein>
    <submittedName>
        <fullName evidence="1">Protein 3</fullName>
    </submittedName>
</protein>
<organism evidence="1">
    <name type="scientific">Tanacetum virus 1</name>
    <dbReference type="NCBI Taxonomy" id="2977993"/>
    <lineage>
        <taxon>Viruses</taxon>
        <taxon>Riboviria</taxon>
        <taxon>Orthornavirae</taxon>
        <taxon>Negarnaviricota</taxon>
        <taxon>Haploviricotina</taxon>
        <taxon>Monjiviricetes</taxon>
        <taxon>Mononegavirales</taxon>
        <taxon>Rhabdoviridae</taxon>
        <taxon>Betarhabdovirinae</taxon>
        <taxon>Varicosavirus</taxon>
        <taxon>Varicosavirus tanaceti</taxon>
    </lineage>
</organism>
<dbReference type="EMBL" id="BK061816">
    <property type="protein sequence ID" value="DAZ90843.1"/>
    <property type="molecule type" value="Viral_cRNA"/>
</dbReference>
<proteinExistence type="predicted"/>
<name>A0A9N7AB19_9RHAB</name>
<sequence length="176" mass="20189">MSTAIMELEYSGFSLKNLVYRLNHPFSNITLGSNDKNIYLYKIDGSIINNIVDFHNETRGKIIEGFQNKSFDGFCWLCDSTELNRTSVVHFKDIEDCINTWGSDKEIITGVIESLNSKSIDLQCFMKTICSETPFNLLMSMMNHRSPKLSSTEDLSNLILTNLNDSLYHQSFNYQI</sequence>
<accession>A0A9N7AB19</accession>
<evidence type="ECO:0000313" key="1">
    <source>
        <dbReference type="EMBL" id="DAZ90843.1"/>
    </source>
</evidence>